<dbReference type="GeneID" id="17045312"/>
<dbReference type="GO" id="GO:0006629">
    <property type="term" value="P:lipid metabolic process"/>
    <property type="evidence" value="ECO:0007669"/>
    <property type="project" value="UniProtKB-KW"/>
</dbReference>
<comment type="caution">
    <text evidence="9">The sequence shown here is derived from an EMBL/GenBank/DDBJ whole genome shotgun (WGS) entry which is preliminary data.</text>
</comment>
<evidence type="ECO:0000256" key="6">
    <source>
        <dbReference type="ARBA" id="ARBA00023136"/>
    </source>
</evidence>
<evidence type="ECO:0000256" key="2">
    <source>
        <dbReference type="ARBA" id="ARBA00022692"/>
    </source>
</evidence>
<feature type="transmembrane region" description="Helical" evidence="8">
    <location>
        <begin position="277"/>
        <end position="306"/>
    </location>
</feature>
<feature type="region of interest" description="Disordered" evidence="7">
    <location>
        <begin position="18"/>
        <end position="40"/>
    </location>
</feature>
<proteinExistence type="predicted"/>
<dbReference type="KEGG" id="csl:COCSUDRAFT_45808"/>
<dbReference type="Pfam" id="PF06775">
    <property type="entry name" value="Seipin"/>
    <property type="match status" value="1"/>
</dbReference>
<dbReference type="AlphaFoldDB" id="I0Z9H8"/>
<dbReference type="Proteomes" id="UP000007264">
    <property type="component" value="Unassembled WGS sequence"/>
</dbReference>
<accession>I0Z9H8</accession>
<feature type="region of interest" description="Disordered" evidence="7">
    <location>
        <begin position="380"/>
        <end position="406"/>
    </location>
</feature>
<keyword evidence="3" id="KW-0256">Endoplasmic reticulum</keyword>
<dbReference type="CDD" id="cd23995">
    <property type="entry name" value="Seipin_BSCL2_like"/>
    <property type="match status" value="1"/>
</dbReference>
<sequence length="406" mass="43952">MKSEIRSIEDLLRTNGLARSPSEHLGSPTEGHTSRNDVQDFRRPASASRGWIAFPRRVLSVMKAAVLLGTSLVCASISASGFAILCFLLLTRSLAPPTAYFQKELFFDYTKPAAVASASFCQTPVPVKASAANARFVQPGQSMNVWLELVTPESHGTSNSDVFQVAAEVVAADGRVAASASRPCLVTYRSPLIRYIRMLARLPLVLVGWYEEKQRLKVVLFQGYKEKADVPFCVFRVALMARANGGELPGIYAASVHVDLNLGLIGRALYKIRPGTIVTYALSTVGLVAFCGGGLASLCLLAIWGISKPRADQAQSSKARQYDEVSSETGWSEVSTGELDSESERDVGMLEPMASVSDRGESSLVTPLSAQALRRWDARSASQLSVSTDGTHLDEAVSRTNHKKHR</sequence>
<dbReference type="GO" id="GO:0140042">
    <property type="term" value="P:lipid droplet formation"/>
    <property type="evidence" value="ECO:0007669"/>
    <property type="project" value="UniProtKB-ARBA"/>
</dbReference>
<feature type="transmembrane region" description="Helical" evidence="8">
    <location>
        <begin position="64"/>
        <end position="90"/>
    </location>
</feature>
<evidence type="ECO:0000256" key="1">
    <source>
        <dbReference type="ARBA" id="ARBA00004477"/>
    </source>
</evidence>
<dbReference type="PANTHER" id="PTHR21212:SF0">
    <property type="entry name" value="SEIPIN"/>
    <property type="match status" value="1"/>
</dbReference>
<dbReference type="eggNOG" id="KOG4200">
    <property type="taxonomic scope" value="Eukaryota"/>
</dbReference>
<dbReference type="STRING" id="574566.I0Z9H8"/>
<dbReference type="EMBL" id="AGSI01000001">
    <property type="protein sequence ID" value="EIE27297.1"/>
    <property type="molecule type" value="Genomic_DNA"/>
</dbReference>
<evidence type="ECO:0000313" key="10">
    <source>
        <dbReference type="Proteomes" id="UP000007264"/>
    </source>
</evidence>
<evidence type="ECO:0000256" key="5">
    <source>
        <dbReference type="ARBA" id="ARBA00023098"/>
    </source>
</evidence>
<evidence type="ECO:0000256" key="7">
    <source>
        <dbReference type="SAM" id="MobiDB-lite"/>
    </source>
</evidence>
<dbReference type="InterPro" id="IPR009617">
    <property type="entry name" value="Seipin"/>
</dbReference>
<evidence type="ECO:0000256" key="3">
    <source>
        <dbReference type="ARBA" id="ARBA00022824"/>
    </source>
</evidence>
<dbReference type="OrthoDB" id="511926at2759"/>
<comment type="subcellular location">
    <subcellularLocation>
        <location evidence="1">Endoplasmic reticulum membrane</location>
        <topology evidence="1">Multi-pass membrane protein</topology>
    </subcellularLocation>
</comment>
<gene>
    <name evidence="9" type="ORF">COCSUDRAFT_45808</name>
</gene>
<reference evidence="9 10" key="1">
    <citation type="journal article" date="2012" name="Genome Biol.">
        <title>The genome of the polar eukaryotic microalga coccomyxa subellipsoidea reveals traits of cold adaptation.</title>
        <authorList>
            <person name="Blanc G."/>
            <person name="Agarkova I."/>
            <person name="Grimwood J."/>
            <person name="Kuo A."/>
            <person name="Brueggeman A."/>
            <person name="Dunigan D."/>
            <person name="Gurnon J."/>
            <person name="Ladunga I."/>
            <person name="Lindquist E."/>
            <person name="Lucas S."/>
            <person name="Pangilinan J."/>
            <person name="Proschold T."/>
            <person name="Salamov A."/>
            <person name="Schmutz J."/>
            <person name="Weeks D."/>
            <person name="Yamada T."/>
            <person name="Claverie J.M."/>
            <person name="Grigoriev I."/>
            <person name="Van Etten J."/>
            <person name="Lomsadze A."/>
            <person name="Borodovsky M."/>
        </authorList>
    </citation>
    <scope>NUCLEOTIDE SEQUENCE [LARGE SCALE GENOMIC DNA]</scope>
    <source>
        <strain evidence="9 10">C-169</strain>
    </source>
</reference>
<protein>
    <recommendedName>
        <fullName evidence="11">Seipin</fullName>
    </recommendedName>
</protein>
<dbReference type="RefSeq" id="XP_005651841.1">
    <property type="nucleotide sequence ID" value="XM_005651784.1"/>
</dbReference>
<dbReference type="GO" id="GO:0005789">
    <property type="term" value="C:endoplasmic reticulum membrane"/>
    <property type="evidence" value="ECO:0007669"/>
    <property type="project" value="UniProtKB-SubCell"/>
</dbReference>
<keyword evidence="2 8" id="KW-0812">Transmembrane</keyword>
<keyword evidence="10" id="KW-1185">Reference proteome</keyword>
<feature type="region of interest" description="Disordered" evidence="7">
    <location>
        <begin position="315"/>
        <end position="363"/>
    </location>
</feature>
<keyword evidence="5" id="KW-0443">Lipid metabolism</keyword>
<keyword evidence="6 8" id="KW-0472">Membrane</keyword>
<organism evidence="9 10">
    <name type="scientific">Coccomyxa subellipsoidea (strain C-169)</name>
    <name type="common">Green microalga</name>
    <dbReference type="NCBI Taxonomy" id="574566"/>
    <lineage>
        <taxon>Eukaryota</taxon>
        <taxon>Viridiplantae</taxon>
        <taxon>Chlorophyta</taxon>
        <taxon>core chlorophytes</taxon>
        <taxon>Trebouxiophyceae</taxon>
        <taxon>Trebouxiophyceae incertae sedis</taxon>
        <taxon>Coccomyxaceae</taxon>
        <taxon>Coccomyxa</taxon>
        <taxon>Coccomyxa subellipsoidea</taxon>
    </lineage>
</organism>
<keyword evidence="4 8" id="KW-1133">Transmembrane helix</keyword>
<evidence type="ECO:0000256" key="4">
    <source>
        <dbReference type="ARBA" id="ARBA00022989"/>
    </source>
</evidence>
<evidence type="ECO:0008006" key="11">
    <source>
        <dbReference type="Google" id="ProtNLM"/>
    </source>
</evidence>
<name>I0Z9H8_COCSC</name>
<evidence type="ECO:0000313" key="9">
    <source>
        <dbReference type="EMBL" id="EIE27297.1"/>
    </source>
</evidence>
<evidence type="ECO:0000256" key="8">
    <source>
        <dbReference type="SAM" id="Phobius"/>
    </source>
</evidence>
<dbReference type="PANTHER" id="PTHR21212">
    <property type="entry name" value="BERNARDINELLI-SEIP CONGENITAL LIPODYSTROPHY 2 HOMOLOG BSCL2 PROTEIN"/>
    <property type="match status" value="1"/>
</dbReference>
<feature type="compositionally biased region" description="Polar residues" evidence="7">
    <location>
        <begin position="380"/>
        <end position="390"/>
    </location>
</feature>